<reference evidence="2 3" key="2">
    <citation type="journal article" date="2010" name="Nucleic Acids Res.">
        <title>BeetleBase in 2010: revisions to provide comprehensive genomic information for Tribolium castaneum.</title>
        <authorList>
            <person name="Kim H.S."/>
            <person name="Murphy T."/>
            <person name="Xia J."/>
            <person name="Caragea D."/>
            <person name="Park Y."/>
            <person name="Beeman R.W."/>
            <person name="Lorenzen M.D."/>
            <person name="Butcher S."/>
            <person name="Manak J.R."/>
            <person name="Brown S.J."/>
        </authorList>
    </citation>
    <scope>NUCLEOTIDE SEQUENCE [LARGE SCALE GENOMIC DNA]</scope>
    <source>
        <strain evidence="2 3">Georgia GA2</strain>
    </source>
</reference>
<dbReference type="AlphaFoldDB" id="A0A139WCE7"/>
<dbReference type="EMBL" id="KQ971367">
    <property type="protein sequence ID" value="KYB25648.1"/>
    <property type="molecule type" value="Genomic_DNA"/>
</dbReference>
<dbReference type="InParanoid" id="A0A139WCE7"/>
<gene>
    <name evidence="2" type="primary">AUGUSTUS-3.0.2_34257</name>
    <name evidence="2" type="ORF">TcasGA2_TC034257</name>
</gene>
<protein>
    <submittedName>
        <fullName evidence="2">Uncharacterized protein</fullName>
    </submittedName>
</protein>
<feature type="compositionally biased region" description="Basic residues" evidence="1">
    <location>
        <begin position="1"/>
        <end position="10"/>
    </location>
</feature>
<feature type="region of interest" description="Disordered" evidence="1">
    <location>
        <begin position="1"/>
        <end position="22"/>
    </location>
</feature>
<keyword evidence="3" id="KW-1185">Reference proteome</keyword>
<reference evidence="2 3" key="1">
    <citation type="journal article" date="2008" name="Nature">
        <title>The genome of the model beetle and pest Tribolium castaneum.</title>
        <authorList>
            <consortium name="Tribolium Genome Sequencing Consortium"/>
            <person name="Richards S."/>
            <person name="Gibbs R.A."/>
            <person name="Weinstock G.M."/>
            <person name="Brown S.J."/>
            <person name="Denell R."/>
            <person name="Beeman R.W."/>
            <person name="Gibbs R."/>
            <person name="Beeman R.W."/>
            <person name="Brown S.J."/>
            <person name="Bucher G."/>
            <person name="Friedrich M."/>
            <person name="Grimmelikhuijzen C.J."/>
            <person name="Klingler M."/>
            <person name="Lorenzen M."/>
            <person name="Richards S."/>
            <person name="Roth S."/>
            <person name="Schroder R."/>
            <person name="Tautz D."/>
            <person name="Zdobnov E.M."/>
            <person name="Muzny D."/>
            <person name="Gibbs R.A."/>
            <person name="Weinstock G.M."/>
            <person name="Attaway T."/>
            <person name="Bell S."/>
            <person name="Buhay C.J."/>
            <person name="Chandrabose M.N."/>
            <person name="Chavez D."/>
            <person name="Clerk-Blankenburg K.P."/>
            <person name="Cree A."/>
            <person name="Dao M."/>
            <person name="Davis C."/>
            <person name="Chacko J."/>
            <person name="Dinh H."/>
            <person name="Dugan-Rocha S."/>
            <person name="Fowler G."/>
            <person name="Garner T.T."/>
            <person name="Garnes J."/>
            <person name="Gnirke A."/>
            <person name="Hawes A."/>
            <person name="Hernandez J."/>
            <person name="Hines S."/>
            <person name="Holder M."/>
            <person name="Hume J."/>
            <person name="Jhangiani S.N."/>
            <person name="Joshi V."/>
            <person name="Khan Z.M."/>
            <person name="Jackson L."/>
            <person name="Kovar C."/>
            <person name="Kowis A."/>
            <person name="Lee S."/>
            <person name="Lewis L.R."/>
            <person name="Margolis J."/>
            <person name="Morgan M."/>
            <person name="Nazareth L.V."/>
            <person name="Nguyen N."/>
            <person name="Okwuonu G."/>
            <person name="Parker D."/>
            <person name="Richards S."/>
            <person name="Ruiz S.J."/>
            <person name="Santibanez J."/>
            <person name="Savard J."/>
            <person name="Scherer S.E."/>
            <person name="Schneider B."/>
            <person name="Sodergren E."/>
            <person name="Tautz D."/>
            <person name="Vattahil S."/>
            <person name="Villasana D."/>
            <person name="White C.S."/>
            <person name="Wright R."/>
            <person name="Park Y."/>
            <person name="Beeman R.W."/>
            <person name="Lord J."/>
            <person name="Oppert B."/>
            <person name="Lorenzen M."/>
            <person name="Brown S."/>
            <person name="Wang L."/>
            <person name="Savard J."/>
            <person name="Tautz D."/>
            <person name="Richards S."/>
            <person name="Weinstock G."/>
            <person name="Gibbs R.A."/>
            <person name="Liu Y."/>
            <person name="Worley K."/>
            <person name="Weinstock G."/>
            <person name="Elsik C.G."/>
            <person name="Reese J.T."/>
            <person name="Elhaik E."/>
            <person name="Landan G."/>
            <person name="Graur D."/>
            <person name="Arensburger P."/>
            <person name="Atkinson P."/>
            <person name="Beeman R.W."/>
            <person name="Beidler J."/>
            <person name="Brown S.J."/>
            <person name="Demuth J.P."/>
            <person name="Drury D.W."/>
            <person name="Du Y.Z."/>
            <person name="Fujiwara H."/>
            <person name="Lorenzen M."/>
            <person name="Maselli V."/>
            <person name="Osanai M."/>
            <person name="Park Y."/>
            <person name="Robertson H.M."/>
            <person name="Tu Z."/>
            <person name="Wang J.J."/>
            <person name="Wang S."/>
            <person name="Richards S."/>
            <person name="Song H."/>
            <person name="Zhang L."/>
            <person name="Sodergren E."/>
            <person name="Werner D."/>
            <person name="Stanke M."/>
            <person name="Morgenstern B."/>
            <person name="Solovyev V."/>
            <person name="Kosarev P."/>
            <person name="Brown G."/>
            <person name="Chen H.C."/>
            <person name="Ermolaeva O."/>
            <person name="Hlavina W."/>
            <person name="Kapustin Y."/>
            <person name="Kiryutin B."/>
            <person name="Kitts P."/>
            <person name="Maglott D."/>
            <person name="Pruitt K."/>
            <person name="Sapojnikov V."/>
            <person name="Souvorov A."/>
            <person name="Mackey A.J."/>
            <person name="Waterhouse R.M."/>
            <person name="Wyder S."/>
            <person name="Zdobnov E.M."/>
            <person name="Zdobnov E.M."/>
            <person name="Wyder S."/>
            <person name="Kriventseva E.V."/>
            <person name="Kadowaki T."/>
            <person name="Bork P."/>
            <person name="Aranda M."/>
            <person name="Bao R."/>
            <person name="Beermann A."/>
            <person name="Berns N."/>
            <person name="Bolognesi R."/>
            <person name="Bonneton F."/>
            <person name="Bopp D."/>
            <person name="Brown S.J."/>
            <person name="Bucher G."/>
            <person name="Butts T."/>
            <person name="Chaumot A."/>
            <person name="Denell R.E."/>
            <person name="Ferrier D.E."/>
            <person name="Friedrich M."/>
            <person name="Gordon C.M."/>
            <person name="Jindra M."/>
            <person name="Klingler M."/>
            <person name="Lan Q."/>
            <person name="Lattorff H.M."/>
            <person name="Laudet V."/>
            <person name="von Levetsow C."/>
            <person name="Liu Z."/>
            <person name="Lutz R."/>
            <person name="Lynch J.A."/>
            <person name="da Fonseca R.N."/>
            <person name="Posnien N."/>
            <person name="Reuter R."/>
            <person name="Roth S."/>
            <person name="Savard J."/>
            <person name="Schinko J.B."/>
            <person name="Schmitt C."/>
            <person name="Schoppmeier M."/>
            <person name="Schroder R."/>
            <person name="Shippy T.D."/>
            <person name="Simonnet F."/>
            <person name="Marques-Souza H."/>
            <person name="Tautz D."/>
            <person name="Tomoyasu Y."/>
            <person name="Trauner J."/>
            <person name="Van der Zee M."/>
            <person name="Vervoort M."/>
            <person name="Wittkopp N."/>
            <person name="Wimmer E.A."/>
            <person name="Yang X."/>
            <person name="Jones A.K."/>
            <person name="Sattelle D.B."/>
            <person name="Ebert P.R."/>
            <person name="Nelson D."/>
            <person name="Scott J.G."/>
            <person name="Beeman R.W."/>
            <person name="Muthukrishnan S."/>
            <person name="Kramer K.J."/>
            <person name="Arakane Y."/>
            <person name="Beeman R.W."/>
            <person name="Zhu Q."/>
            <person name="Hogenkamp D."/>
            <person name="Dixit R."/>
            <person name="Oppert B."/>
            <person name="Jiang H."/>
            <person name="Zou Z."/>
            <person name="Marshall J."/>
            <person name="Elpidina E."/>
            <person name="Vinokurov K."/>
            <person name="Oppert C."/>
            <person name="Zou Z."/>
            <person name="Evans J."/>
            <person name="Lu Z."/>
            <person name="Zhao P."/>
            <person name="Sumathipala N."/>
            <person name="Altincicek B."/>
            <person name="Vilcinskas A."/>
            <person name="Williams M."/>
            <person name="Hultmark D."/>
            <person name="Hetru C."/>
            <person name="Jiang H."/>
            <person name="Grimmelikhuijzen C.J."/>
            <person name="Hauser F."/>
            <person name="Cazzamali G."/>
            <person name="Williamson M."/>
            <person name="Park Y."/>
            <person name="Li B."/>
            <person name="Tanaka Y."/>
            <person name="Predel R."/>
            <person name="Neupert S."/>
            <person name="Schachtner J."/>
            <person name="Verleyen P."/>
            <person name="Raible F."/>
            <person name="Bork P."/>
            <person name="Friedrich M."/>
            <person name="Walden K.K."/>
            <person name="Robertson H.M."/>
            <person name="Angeli S."/>
            <person name="Foret S."/>
            <person name="Bucher G."/>
            <person name="Schuetz S."/>
            <person name="Maleszka R."/>
            <person name="Wimmer E.A."/>
            <person name="Beeman R.W."/>
            <person name="Lorenzen M."/>
            <person name="Tomoyasu Y."/>
            <person name="Miller S.C."/>
            <person name="Grossmann D."/>
            <person name="Bucher G."/>
        </authorList>
    </citation>
    <scope>NUCLEOTIDE SEQUENCE [LARGE SCALE GENOMIC DNA]</scope>
    <source>
        <strain evidence="2 3">Georgia GA2</strain>
    </source>
</reference>
<name>A0A139WCE7_TRICA</name>
<evidence type="ECO:0000256" key="1">
    <source>
        <dbReference type="SAM" id="MobiDB-lite"/>
    </source>
</evidence>
<proteinExistence type="predicted"/>
<evidence type="ECO:0000313" key="3">
    <source>
        <dbReference type="Proteomes" id="UP000007266"/>
    </source>
</evidence>
<organism evidence="2 3">
    <name type="scientific">Tribolium castaneum</name>
    <name type="common">Red flour beetle</name>
    <dbReference type="NCBI Taxonomy" id="7070"/>
    <lineage>
        <taxon>Eukaryota</taxon>
        <taxon>Metazoa</taxon>
        <taxon>Ecdysozoa</taxon>
        <taxon>Arthropoda</taxon>
        <taxon>Hexapoda</taxon>
        <taxon>Insecta</taxon>
        <taxon>Pterygota</taxon>
        <taxon>Neoptera</taxon>
        <taxon>Endopterygota</taxon>
        <taxon>Coleoptera</taxon>
        <taxon>Polyphaga</taxon>
        <taxon>Cucujiformia</taxon>
        <taxon>Tenebrionidae</taxon>
        <taxon>Tenebrionidae incertae sedis</taxon>
        <taxon>Tribolium</taxon>
    </lineage>
</organism>
<sequence length="84" mass="9427">MERKCIKRQGRQAGRAEPVPLSRSDLQMSARSLGPRRARLDPSRASCFPHRPFTGSLHLPRLIINTAEAKSTFAEVRCLLISID</sequence>
<accession>A0A139WCE7</accession>
<evidence type="ECO:0000313" key="2">
    <source>
        <dbReference type="EMBL" id="KYB25648.1"/>
    </source>
</evidence>
<dbReference type="Proteomes" id="UP000007266">
    <property type="component" value="Linkage group 9"/>
</dbReference>